<evidence type="ECO:0000256" key="1">
    <source>
        <dbReference type="ARBA" id="ARBA00007894"/>
    </source>
</evidence>
<evidence type="ECO:0000256" key="5">
    <source>
        <dbReference type="ARBA" id="ARBA00022840"/>
    </source>
</evidence>
<dbReference type="InterPro" id="IPR045462">
    <property type="entry name" value="aa-tRNA-synth_I_cd-bd"/>
</dbReference>
<dbReference type="FunFam" id="1.10.10.350:FF:000002">
    <property type="entry name" value="Glutamate--tRNA ligase"/>
    <property type="match status" value="1"/>
</dbReference>
<dbReference type="GO" id="GO:0004818">
    <property type="term" value="F:glutamate-tRNA ligase activity"/>
    <property type="evidence" value="ECO:0007669"/>
    <property type="project" value="UniProtKB-UniRule"/>
</dbReference>
<feature type="short sequence motif" description="'KMSKS' region" evidence="8">
    <location>
        <begin position="258"/>
        <end position="262"/>
    </location>
</feature>
<protein>
    <recommendedName>
        <fullName evidence="8">Glutamate--tRNA ligase</fullName>
        <ecNumber evidence="8">6.1.1.17</ecNumber>
    </recommendedName>
    <alternativeName>
        <fullName evidence="8">Glutamyl-tRNA synthetase</fullName>
        <shortName evidence="8">GluRS</shortName>
    </alternativeName>
</protein>
<dbReference type="InterPro" id="IPR008925">
    <property type="entry name" value="aa_tRNA-synth_I_cd-bd_sf"/>
</dbReference>
<feature type="domain" description="Aminoacyl-tRNA synthetase class I anticodon-binding" evidence="10">
    <location>
        <begin position="343"/>
        <end position="489"/>
    </location>
</feature>
<keyword evidence="6 8" id="KW-0648">Protein biosynthesis</keyword>
<dbReference type="InterPro" id="IPR014729">
    <property type="entry name" value="Rossmann-like_a/b/a_fold"/>
</dbReference>
<dbReference type="SUPFAM" id="SSF48163">
    <property type="entry name" value="An anticodon-binding domain of class I aminoacyl-tRNA synthetases"/>
    <property type="match status" value="1"/>
</dbReference>
<comment type="caution">
    <text evidence="8">Lacks conserved residue(s) required for the propagation of feature annotation.</text>
</comment>
<gene>
    <name evidence="8" type="primary">gltX</name>
    <name evidence="11" type="ORF">E4100_01275</name>
</gene>
<feature type="binding site" evidence="8">
    <location>
        <position position="261"/>
    </location>
    <ligand>
        <name>ATP</name>
        <dbReference type="ChEBI" id="CHEBI:30616"/>
    </ligand>
</feature>
<dbReference type="FunFam" id="3.40.50.620:FF:000045">
    <property type="entry name" value="Glutamate--tRNA ligase, mitochondrial"/>
    <property type="match status" value="1"/>
</dbReference>
<dbReference type="PANTHER" id="PTHR43311:SF2">
    <property type="entry name" value="GLUTAMATE--TRNA LIGASE, MITOCHONDRIAL-RELATED"/>
    <property type="match status" value="1"/>
</dbReference>
<keyword evidence="5 8" id="KW-0067">ATP-binding</keyword>
<proteinExistence type="inferred from homology"/>
<evidence type="ECO:0000256" key="7">
    <source>
        <dbReference type="ARBA" id="ARBA00023146"/>
    </source>
</evidence>
<evidence type="ECO:0000256" key="8">
    <source>
        <dbReference type="HAMAP-Rule" id="MF_00022"/>
    </source>
</evidence>
<dbReference type="Gene3D" id="3.40.50.620">
    <property type="entry name" value="HUPs"/>
    <property type="match status" value="1"/>
</dbReference>
<dbReference type="OrthoDB" id="9807503at2"/>
<dbReference type="GO" id="GO:0000049">
    <property type="term" value="F:tRNA binding"/>
    <property type="evidence" value="ECO:0007669"/>
    <property type="project" value="InterPro"/>
</dbReference>
<dbReference type="Pfam" id="PF19269">
    <property type="entry name" value="Anticodon_2"/>
    <property type="match status" value="1"/>
</dbReference>
<evidence type="ECO:0000256" key="2">
    <source>
        <dbReference type="ARBA" id="ARBA00022490"/>
    </source>
</evidence>
<dbReference type="Pfam" id="PF00749">
    <property type="entry name" value="tRNA-synt_1c"/>
    <property type="match status" value="1"/>
</dbReference>
<evidence type="ECO:0000313" key="11">
    <source>
        <dbReference type="EMBL" id="TFZ41792.1"/>
    </source>
</evidence>
<dbReference type="EC" id="6.1.1.17" evidence="8"/>
<evidence type="ECO:0000313" key="12">
    <source>
        <dbReference type="Proteomes" id="UP000298381"/>
    </source>
</evidence>
<organism evidence="11 12">
    <name type="scientific">Soehngenia longivitae</name>
    <dbReference type="NCBI Taxonomy" id="2562294"/>
    <lineage>
        <taxon>Bacteria</taxon>
        <taxon>Bacillati</taxon>
        <taxon>Bacillota</taxon>
        <taxon>Tissierellia</taxon>
        <taxon>Tissierellales</taxon>
        <taxon>Tissierellaceae</taxon>
        <taxon>Soehngenia</taxon>
    </lineage>
</organism>
<feature type="domain" description="Glutamyl/glutaminyl-tRNA synthetase class Ib catalytic" evidence="9">
    <location>
        <begin position="3"/>
        <end position="327"/>
    </location>
</feature>
<comment type="similarity">
    <text evidence="1 8">Belongs to the class-I aminoacyl-tRNA synthetase family. Glutamate--tRNA ligase type 1 subfamily.</text>
</comment>
<evidence type="ECO:0000259" key="9">
    <source>
        <dbReference type="Pfam" id="PF00749"/>
    </source>
</evidence>
<dbReference type="InterPro" id="IPR049940">
    <property type="entry name" value="GluQ/Sye"/>
</dbReference>
<keyword evidence="4 8" id="KW-0547">Nucleotide-binding</keyword>
<dbReference type="Proteomes" id="UP000298381">
    <property type="component" value="Unassembled WGS sequence"/>
</dbReference>
<dbReference type="InterPro" id="IPR020751">
    <property type="entry name" value="aa-tRNA-synth_I_codon-bd_sub2"/>
</dbReference>
<dbReference type="HAMAP" id="MF_00022">
    <property type="entry name" value="Glu_tRNA_synth_type1"/>
    <property type="match status" value="1"/>
</dbReference>
<dbReference type="PROSITE" id="PS00178">
    <property type="entry name" value="AA_TRNA_LIGASE_I"/>
    <property type="match status" value="1"/>
</dbReference>
<comment type="subunit">
    <text evidence="8">Monomer.</text>
</comment>
<accession>A0A4Z0DAB4</accession>
<comment type="subcellular location">
    <subcellularLocation>
        <location evidence="8">Cytoplasm</location>
    </subcellularLocation>
</comment>
<dbReference type="SUPFAM" id="SSF52374">
    <property type="entry name" value="Nucleotidylyl transferase"/>
    <property type="match status" value="1"/>
</dbReference>
<dbReference type="CDD" id="cd00808">
    <property type="entry name" value="GluRS_core"/>
    <property type="match status" value="1"/>
</dbReference>
<dbReference type="EMBL" id="SRIB01000001">
    <property type="protein sequence ID" value="TFZ41792.1"/>
    <property type="molecule type" value="Genomic_DNA"/>
</dbReference>
<feature type="short sequence motif" description="'HIGH' region" evidence="8">
    <location>
        <begin position="10"/>
        <end position="20"/>
    </location>
</feature>
<dbReference type="InterPro" id="IPR000924">
    <property type="entry name" value="Glu/Gln-tRNA-synth"/>
</dbReference>
<dbReference type="InterPro" id="IPR033910">
    <property type="entry name" value="GluRS_core"/>
</dbReference>
<dbReference type="GO" id="GO:0008270">
    <property type="term" value="F:zinc ion binding"/>
    <property type="evidence" value="ECO:0007669"/>
    <property type="project" value="InterPro"/>
</dbReference>
<dbReference type="AlphaFoldDB" id="A0A4Z0DAB4"/>
<comment type="catalytic activity">
    <reaction evidence="8">
        <text>tRNA(Glu) + L-glutamate + ATP = L-glutamyl-tRNA(Glu) + AMP + diphosphate</text>
        <dbReference type="Rhea" id="RHEA:23540"/>
        <dbReference type="Rhea" id="RHEA-COMP:9663"/>
        <dbReference type="Rhea" id="RHEA-COMP:9680"/>
        <dbReference type="ChEBI" id="CHEBI:29985"/>
        <dbReference type="ChEBI" id="CHEBI:30616"/>
        <dbReference type="ChEBI" id="CHEBI:33019"/>
        <dbReference type="ChEBI" id="CHEBI:78442"/>
        <dbReference type="ChEBI" id="CHEBI:78520"/>
        <dbReference type="ChEBI" id="CHEBI:456215"/>
        <dbReference type="EC" id="6.1.1.17"/>
    </reaction>
</comment>
<evidence type="ECO:0000259" key="10">
    <source>
        <dbReference type="Pfam" id="PF19269"/>
    </source>
</evidence>
<dbReference type="GO" id="GO:0006424">
    <property type="term" value="P:glutamyl-tRNA aminoacylation"/>
    <property type="evidence" value="ECO:0007669"/>
    <property type="project" value="UniProtKB-UniRule"/>
</dbReference>
<dbReference type="GO" id="GO:0005737">
    <property type="term" value="C:cytoplasm"/>
    <property type="evidence" value="ECO:0007669"/>
    <property type="project" value="UniProtKB-SubCell"/>
</dbReference>
<dbReference type="InterPro" id="IPR001412">
    <property type="entry name" value="aa-tRNA-synth_I_CS"/>
</dbReference>
<name>A0A4Z0DAB4_9FIRM</name>
<dbReference type="PANTHER" id="PTHR43311">
    <property type="entry name" value="GLUTAMATE--TRNA LIGASE"/>
    <property type="match status" value="1"/>
</dbReference>
<dbReference type="InterPro" id="IPR020058">
    <property type="entry name" value="Glu/Gln-tRNA-synth_Ib_cat-dom"/>
</dbReference>
<sequence length="493" mass="57326">MNNVRVRFAPSPTGYLHIGGLRTALYNYLFAKKNNGKFILRIEDTDQTRFVEGAIENLINSLNWAGIAYDEGVFIENGEIVEKGDYGPYIQSKRLEIYKKYVDELIEKGHAYYCFCTKERLDKVREEQKISGQIPRYDGFCRNIPLEEAKKRIENGEEYVVRLKLPHNRDIDFYDMVRGNITINTSDMDDQVLLKSDGYPTYHLAVVVDDHLMGITHIVRGEEWLPSTPKHVYLYEAYGWEKPTYVHLPTVLNKDRKKLSKRQGDVSVEDFRNKGYLPEALVNYLALVGWSPEDNEEIMSLEDMVEKFSFERVSKTGGIFDIDKLNWINGHYIRNSSTERIRELAIPYLIKENLIDDEFAHENIQWLDCLVETLKESISTISEIPQKAEFIFSEEIEIEEKLYNEFLNNENTKILMSAIIEEITNIDEFDLEEAKTFMKKIQQKTGIKGKNLFMPTRVALTGSEHGPELVNILYLLGKDKIIKRARKVIEKLS</sequence>
<keyword evidence="2 8" id="KW-0963">Cytoplasm</keyword>
<evidence type="ECO:0000256" key="6">
    <source>
        <dbReference type="ARBA" id="ARBA00022917"/>
    </source>
</evidence>
<comment type="caution">
    <text evidence="11">The sequence shown here is derived from an EMBL/GenBank/DDBJ whole genome shotgun (WGS) entry which is preliminary data.</text>
</comment>
<dbReference type="NCBIfam" id="TIGR00464">
    <property type="entry name" value="gltX_bact"/>
    <property type="match status" value="1"/>
</dbReference>
<dbReference type="GO" id="GO:0005524">
    <property type="term" value="F:ATP binding"/>
    <property type="evidence" value="ECO:0007669"/>
    <property type="project" value="UniProtKB-UniRule"/>
</dbReference>
<keyword evidence="3 8" id="KW-0436">Ligase</keyword>
<dbReference type="Gene3D" id="1.10.10.350">
    <property type="match status" value="1"/>
</dbReference>
<dbReference type="RefSeq" id="WP_135270046.1">
    <property type="nucleotide sequence ID" value="NZ_SRIB01000001.1"/>
</dbReference>
<comment type="function">
    <text evidence="8">Catalyzes the attachment of glutamate to tRNA(Glu) in a two-step reaction: glutamate is first activated by ATP to form Glu-AMP and then transferred to the acceptor end of tRNA(Glu).</text>
</comment>
<dbReference type="InterPro" id="IPR004527">
    <property type="entry name" value="Glu-tRNA-ligase_bac/mito"/>
</dbReference>
<keyword evidence="7 8" id="KW-0030">Aminoacyl-tRNA synthetase</keyword>
<evidence type="ECO:0000256" key="4">
    <source>
        <dbReference type="ARBA" id="ARBA00022741"/>
    </source>
</evidence>
<evidence type="ECO:0000256" key="3">
    <source>
        <dbReference type="ARBA" id="ARBA00022598"/>
    </source>
</evidence>
<reference evidence="11 12" key="1">
    <citation type="submission" date="2019-03" db="EMBL/GenBank/DDBJ databases">
        <title>Draft genome sequence data and analysis of a Fermenting Bacterium, Soehngenia longevitae strain 1933PT, isolated from petroleum reservoir in Azerbaijan.</title>
        <authorList>
            <person name="Grouzdev D.S."/>
            <person name="Bidzhieva S.K."/>
            <person name="Sokolova D.S."/>
            <person name="Tourova T.P."/>
            <person name="Poltaraus A.B."/>
            <person name="Nazina T.N."/>
        </authorList>
    </citation>
    <scope>NUCLEOTIDE SEQUENCE [LARGE SCALE GENOMIC DNA]</scope>
    <source>
        <strain evidence="11 12">1933P</strain>
    </source>
</reference>
<keyword evidence="12" id="KW-1185">Reference proteome</keyword>
<dbReference type="PRINTS" id="PR00987">
    <property type="entry name" value="TRNASYNTHGLU"/>
</dbReference>